<dbReference type="GO" id="GO:0005886">
    <property type="term" value="C:plasma membrane"/>
    <property type="evidence" value="ECO:0007669"/>
    <property type="project" value="UniProtKB-SubCell"/>
</dbReference>
<evidence type="ECO:0000259" key="10">
    <source>
        <dbReference type="Pfam" id="PF04290"/>
    </source>
</evidence>
<evidence type="ECO:0000256" key="9">
    <source>
        <dbReference type="RuleBase" id="RU369079"/>
    </source>
</evidence>
<evidence type="ECO:0000256" key="1">
    <source>
        <dbReference type="ARBA" id="ARBA00004429"/>
    </source>
</evidence>
<dbReference type="PANTHER" id="PTHR35011">
    <property type="entry name" value="2,3-DIKETO-L-GULONATE TRAP TRANSPORTER SMALL PERMEASE PROTEIN YIAM"/>
    <property type="match status" value="1"/>
</dbReference>
<feature type="domain" description="Tripartite ATP-independent periplasmic transporters DctQ component" evidence="10">
    <location>
        <begin position="27"/>
        <end position="156"/>
    </location>
</feature>
<dbReference type="GO" id="GO:0015740">
    <property type="term" value="P:C4-dicarboxylate transport"/>
    <property type="evidence" value="ECO:0007669"/>
    <property type="project" value="TreeGrafter"/>
</dbReference>
<reference evidence="11 12" key="1">
    <citation type="submission" date="2018-03" db="EMBL/GenBank/DDBJ databases">
        <title>The draft genome of Mesorhizobium sp. 6GN-30.</title>
        <authorList>
            <person name="Liu L."/>
            <person name="Li L."/>
            <person name="Wang T."/>
            <person name="Zhang X."/>
            <person name="Liang L."/>
        </authorList>
    </citation>
    <scope>NUCLEOTIDE SEQUENCE [LARGE SCALE GENOMIC DNA]</scope>
    <source>
        <strain evidence="11 12">6GN30</strain>
    </source>
</reference>
<feature type="transmembrane region" description="Helical" evidence="9">
    <location>
        <begin position="90"/>
        <end position="111"/>
    </location>
</feature>
<evidence type="ECO:0000256" key="6">
    <source>
        <dbReference type="ARBA" id="ARBA00022989"/>
    </source>
</evidence>
<keyword evidence="7 9" id="KW-0472">Membrane</keyword>
<comment type="similarity">
    <text evidence="8 9">Belongs to the TRAP transporter small permease family.</text>
</comment>
<keyword evidence="3" id="KW-1003">Cell membrane</keyword>
<evidence type="ECO:0000313" key="12">
    <source>
        <dbReference type="Proteomes" id="UP000241229"/>
    </source>
</evidence>
<dbReference type="Pfam" id="PF04290">
    <property type="entry name" value="DctQ"/>
    <property type="match status" value="1"/>
</dbReference>
<evidence type="ECO:0000256" key="7">
    <source>
        <dbReference type="ARBA" id="ARBA00023136"/>
    </source>
</evidence>
<feature type="transmembrane region" description="Helical" evidence="9">
    <location>
        <begin position="53"/>
        <end position="69"/>
    </location>
</feature>
<evidence type="ECO:0000256" key="8">
    <source>
        <dbReference type="ARBA" id="ARBA00038436"/>
    </source>
</evidence>
<keyword evidence="6 9" id="KW-1133">Transmembrane helix</keyword>
<sequence length="172" mass="19858">MNPGLSQLGGWLYRRAENVLAAMLAVMFFAFLLQIFFRYVMNWPTGWTNELSAILWIWMVLWGAAFVLTEQEEMRFDLIYASVGPRVRSAMFLISACALVILYAVSFPAVFDYVSFMKVEKSAYLKLRFDWLFSIYVIFVIAIIVRYLWLSWQVLRGSAPDEFDPTKAGSGV</sequence>
<dbReference type="EMBL" id="PXYK01000002">
    <property type="protein sequence ID" value="PSJ65209.1"/>
    <property type="molecule type" value="Genomic_DNA"/>
</dbReference>
<comment type="function">
    <text evidence="9">Part of the tripartite ATP-independent periplasmic (TRAP) transport system.</text>
</comment>
<protein>
    <recommendedName>
        <fullName evidence="9">TRAP transporter small permease protein</fullName>
    </recommendedName>
</protein>
<keyword evidence="4 9" id="KW-0997">Cell inner membrane</keyword>
<dbReference type="AlphaFoldDB" id="A0A2P7SRU5"/>
<evidence type="ECO:0000256" key="3">
    <source>
        <dbReference type="ARBA" id="ARBA00022475"/>
    </source>
</evidence>
<keyword evidence="2 9" id="KW-0813">Transport</keyword>
<accession>A0A2P7SRU5</accession>
<proteinExistence type="inferred from homology"/>
<organism evidence="11 12">
    <name type="scientific">Kumtagia ephedrae</name>
    <dbReference type="NCBI Taxonomy" id="2116701"/>
    <lineage>
        <taxon>Bacteria</taxon>
        <taxon>Pseudomonadati</taxon>
        <taxon>Pseudomonadota</taxon>
        <taxon>Alphaproteobacteria</taxon>
        <taxon>Hyphomicrobiales</taxon>
        <taxon>Phyllobacteriaceae</taxon>
        <taxon>Kumtagia</taxon>
    </lineage>
</organism>
<name>A0A2P7SRU5_9HYPH</name>
<keyword evidence="12" id="KW-1185">Reference proteome</keyword>
<dbReference type="GO" id="GO:0022857">
    <property type="term" value="F:transmembrane transporter activity"/>
    <property type="evidence" value="ECO:0007669"/>
    <property type="project" value="UniProtKB-UniRule"/>
</dbReference>
<evidence type="ECO:0000256" key="2">
    <source>
        <dbReference type="ARBA" id="ARBA00022448"/>
    </source>
</evidence>
<evidence type="ECO:0000313" key="11">
    <source>
        <dbReference type="EMBL" id="PSJ65209.1"/>
    </source>
</evidence>
<dbReference type="InterPro" id="IPR055348">
    <property type="entry name" value="DctQ"/>
</dbReference>
<dbReference type="PANTHER" id="PTHR35011:SF2">
    <property type="entry name" value="2,3-DIKETO-L-GULONATE TRAP TRANSPORTER SMALL PERMEASE PROTEIN YIAM"/>
    <property type="match status" value="1"/>
</dbReference>
<dbReference type="OrthoDB" id="4250245at2"/>
<evidence type="ECO:0000256" key="4">
    <source>
        <dbReference type="ARBA" id="ARBA00022519"/>
    </source>
</evidence>
<keyword evidence="5 9" id="KW-0812">Transmembrane</keyword>
<comment type="subcellular location">
    <subcellularLocation>
        <location evidence="1 9">Cell inner membrane</location>
        <topology evidence="1 9">Multi-pass membrane protein</topology>
    </subcellularLocation>
</comment>
<comment type="subunit">
    <text evidence="9">The complex comprises the extracytoplasmic solute receptor protein and the two transmembrane proteins.</text>
</comment>
<feature type="transmembrane region" description="Helical" evidence="9">
    <location>
        <begin position="131"/>
        <end position="149"/>
    </location>
</feature>
<dbReference type="InterPro" id="IPR007387">
    <property type="entry name" value="TRAP_DctQ"/>
</dbReference>
<feature type="transmembrane region" description="Helical" evidence="9">
    <location>
        <begin position="20"/>
        <end position="41"/>
    </location>
</feature>
<dbReference type="Proteomes" id="UP000241229">
    <property type="component" value="Unassembled WGS sequence"/>
</dbReference>
<gene>
    <name evidence="11" type="ORF">C7I84_02355</name>
</gene>
<dbReference type="RefSeq" id="WP_106770549.1">
    <property type="nucleotide sequence ID" value="NZ_PXYK01000002.1"/>
</dbReference>
<comment type="caution">
    <text evidence="11">The sequence shown here is derived from an EMBL/GenBank/DDBJ whole genome shotgun (WGS) entry which is preliminary data.</text>
</comment>
<evidence type="ECO:0000256" key="5">
    <source>
        <dbReference type="ARBA" id="ARBA00022692"/>
    </source>
</evidence>